<evidence type="ECO:0000313" key="3">
    <source>
        <dbReference type="EMBL" id="TXK12965.1"/>
    </source>
</evidence>
<comment type="caution">
    <text evidence="3">The sequence shown here is derived from an EMBL/GenBank/DDBJ whole genome shotgun (WGS) entry which is preliminary data.</text>
</comment>
<dbReference type="PRINTS" id="PR00081">
    <property type="entry name" value="GDHRDH"/>
</dbReference>
<keyword evidence="4" id="KW-1185">Reference proteome</keyword>
<protein>
    <submittedName>
        <fullName evidence="3">SDR family oxidoreductase</fullName>
    </submittedName>
</protein>
<dbReference type="GO" id="GO:0016614">
    <property type="term" value="F:oxidoreductase activity, acting on CH-OH group of donors"/>
    <property type="evidence" value="ECO:0007669"/>
    <property type="project" value="UniProtKB-ARBA"/>
</dbReference>
<dbReference type="OrthoDB" id="9803333at2"/>
<dbReference type="Gene3D" id="3.40.50.720">
    <property type="entry name" value="NAD(P)-binding Rossmann-like Domain"/>
    <property type="match status" value="1"/>
</dbReference>
<sequence length="257" mass="27191">MSVRTDSPEPRRRTALITGVGRAASIAHGIAVALAEDGWDLALLGWRSYDESTSYGGGVGDVDDLERRLRSLGARVARIDGDLADPDVPEAVVSRALRELGTLDALVLSHSQSIDSSISDTTVESFDRHFAVNVRAAWLLIREFAALERTSGRIVALTSDHVVHNLPYGASKGALDRVVLAAAGELAARGITANLVNPGPIDTGWMDDGTRRALVAEQPTGRLGTPADAARLVRFLVSDEAAWVTGQLITSDGGFSA</sequence>
<accession>A0A5C8I4P8</accession>
<proteinExistence type="inferred from homology"/>
<dbReference type="InterPro" id="IPR020904">
    <property type="entry name" value="Sc_DH/Rdtase_CS"/>
</dbReference>
<comment type="similarity">
    <text evidence="1">Belongs to the short-chain dehydrogenases/reductases (SDR) family.</text>
</comment>
<keyword evidence="2" id="KW-0560">Oxidoreductase</keyword>
<evidence type="ECO:0000256" key="1">
    <source>
        <dbReference type="ARBA" id="ARBA00006484"/>
    </source>
</evidence>
<dbReference type="PROSITE" id="PS00061">
    <property type="entry name" value="ADH_SHORT"/>
    <property type="match status" value="1"/>
</dbReference>
<dbReference type="AlphaFoldDB" id="A0A5C8I4P8"/>
<gene>
    <name evidence="3" type="ORF">FVP77_05845</name>
</gene>
<dbReference type="PANTHER" id="PTHR48107">
    <property type="entry name" value="NADPH-DEPENDENT ALDEHYDE REDUCTASE-LIKE PROTEIN, CHLOROPLASTIC-RELATED"/>
    <property type="match status" value="1"/>
</dbReference>
<dbReference type="RefSeq" id="WP_147893659.1">
    <property type="nucleotide sequence ID" value="NZ_BAAANR010000001.1"/>
</dbReference>
<dbReference type="SUPFAM" id="SSF51735">
    <property type="entry name" value="NAD(P)-binding Rossmann-fold domains"/>
    <property type="match status" value="1"/>
</dbReference>
<dbReference type="Pfam" id="PF13561">
    <property type="entry name" value="adh_short_C2"/>
    <property type="match status" value="1"/>
</dbReference>
<dbReference type="EMBL" id="VRSV01000001">
    <property type="protein sequence ID" value="TXK12965.1"/>
    <property type="molecule type" value="Genomic_DNA"/>
</dbReference>
<dbReference type="InterPro" id="IPR036291">
    <property type="entry name" value="NAD(P)-bd_dom_sf"/>
</dbReference>
<organism evidence="3 4">
    <name type="scientific">Microbacterium hatanonis</name>
    <dbReference type="NCBI Taxonomy" id="404366"/>
    <lineage>
        <taxon>Bacteria</taxon>
        <taxon>Bacillati</taxon>
        <taxon>Actinomycetota</taxon>
        <taxon>Actinomycetes</taxon>
        <taxon>Micrococcales</taxon>
        <taxon>Microbacteriaceae</taxon>
        <taxon>Microbacterium</taxon>
    </lineage>
</organism>
<evidence type="ECO:0000256" key="2">
    <source>
        <dbReference type="ARBA" id="ARBA00023002"/>
    </source>
</evidence>
<name>A0A5C8I4P8_9MICO</name>
<evidence type="ECO:0000313" key="4">
    <source>
        <dbReference type="Proteomes" id="UP000321034"/>
    </source>
</evidence>
<dbReference type="PANTHER" id="PTHR48107:SF7">
    <property type="entry name" value="RE15974P"/>
    <property type="match status" value="1"/>
</dbReference>
<dbReference type="InterPro" id="IPR002347">
    <property type="entry name" value="SDR_fam"/>
</dbReference>
<reference evidence="3 4" key="1">
    <citation type="submission" date="2019-08" db="EMBL/GenBank/DDBJ databases">
        <authorList>
            <person name="Dong K."/>
        </authorList>
    </citation>
    <scope>NUCLEOTIDE SEQUENCE [LARGE SCALE GENOMIC DNA]</scope>
    <source>
        <strain evidence="3 4">JCM14558</strain>
    </source>
</reference>
<dbReference type="Proteomes" id="UP000321034">
    <property type="component" value="Unassembled WGS sequence"/>
</dbReference>